<dbReference type="NCBIfam" id="TIGR02532">
    <property type="entry name" value="IV_pilin_GFxxxE"/>
    <property type="match status" value="1"/>
</dbReference>
<reference evidence="13 14" key="1">
    <citation type="journal article" date="2024" name="Microbiology">
        <title>Methylomarinum rosea sp. nov., a novel halophilic methanotrophic bacterium from the hypersaline Lake Elton.</title>
        <authorList>
            <person name="Suleimanov R.Z."/>
            <person name="Oshkin I.Y."/>
            <person name="Danilova O.V."/>
            <person name="Suzina N.E."/>
            <person name="Dedysh S.N."/>
        </authorList>
    </citation>
    <scope>NUCLEOTIDE SEQUENCE [LARGE SCALE GENOMIC DNA]</scope>
    <source>
        <strain evidence="13 14">Ch1-1</strain>
    </source>
</reference>
<dbReference type="EMBL" id="CP157743">
    <property type="protein sequence ID" value="XBS21007.1"/>
    <property type="molecule type" value="Genomic_DNA"/>
</dbReference>
<dbReference type="KEGG" id="mech:Q9L42_002465"/>
<evidence type="ECO:0000256" key="8">
    <source>
        <dbReference type="ARBA" id="ARBA00023136"/>
    </source>
</evidence>
<comment type="similarity">
    <text evidence="9">Belongs to the GSP H family.</text>
</comment>
<keyword evidence="4" id="KW-0488">Methylation</keyword>
<feature type="transmembrane region" description="Helical" evidence="11">
    <location>
        <begin position="12"/>
        <end position="34"/>
    </location>
</feature>
<accession>A0AAU7NVI7</accession>
<feature type="domain" description="General secretion pathway GspH" evidence="12">
    <location>
        <begin position="44"/>
        <end position="139"/>
    </location>
</feature>
<comment type="subcellular location">
    <subcellularLocation>
        <location evidence="1">Cell inner membrane</location>
        <topology evidence="1">Single-pass membrane protein</topology>
    </subcellularLocation>
</comment>
<dbReference type="Gene3D" id="3.55.40.10">
    <property type="entry name" value="minor pseudopilin epsh domain"/>
    <property type="match status" value="1"/>
</dbReference>
<evidence type="ECO:0000256" key="5">
    <source>
        <dbReference type="ARBA" id="ARBA00022519"/>
    </source>
</evidence>
<evidence type="ECO:0000256" key="10">
    <source>
        <dbReference type="ARBA" id="ARBA00030775"/>
    </source>
</evidence>
<dbReference type="GO" id="GO:0005886">
    <property type="term" value="C:plasma membrane"/>
    <property type="evidence" value="ECO:0007669"/>
    <property type="project" value="UniProtKB-SubCell"/>
</dbReference>
<evidence type="ECO:0000259" key="12">
    <source>
        <dbReference type="Pfam" id="PF12019"/>
    </source>
</evidence>
<dbReference type="AlphaFoldDB" id="A0AAU7NVI7"/>
<evidence type="ECO:0000256" key="7">
    <source>
        <dbReference type="ARBA" id="ARBA00022989"/>
    </source>
</evidence>
<dbReference type="Pfam" id="PF12019">
    <property type="entry name" value="GspH"/>
    <property type="match status" value="1"/>
</dbReference>
<keyword evidence="3" id="KW-1003">Cell membrane</keyword>
<keyword evidence="6 11" id="KW-0812">Transmembrane</keyword>
<evidence type="ECO:0000256" key="6">
    <source>
        <dbReference type="ARBA" id="ARBA00022692"/>
    </source>
</evidence>
<keyword evidence="8 11" id="KW-0472">Membrane</keyword>
<dbReference type="RefSeq" id="WP_349431827.1">
    <property type="nucleotide sequence ID" value="NZ_CP157743.1"/>
</dbReference>
<evidence type="ECO:0000256" key="11">
    <source>
        <dbReference type="SAM" id="Phobius"/>
    </source>
</evidence>
<keyword evidence="7 11" id="KW-1133">Transmembrane helix</keyword>
<keyword evidence="5" id="KW-0997">Cell inner membrane</keyword>
<dbReference type="InterPro" id="IPR045584">
    <property type="entry name" value="Pilin-like"/>
</dbReference>
<evidence type="ECO:0000256" key="9">
    <source>
        <dbReference type="ARBA" id="ARBA00025772"/>
    </source>
</evidence>
<dbReference type="InterPro" id="IPR022346">
    <property type="entry name" value="T2SS_GspH"/>
</dbReference>
<gene>
    <name evidence="13" type="ORF">Q9L42_002465</name>
</gene>
<dbReference type="Pfam" id="PF07963">
    <property type="entry name" value="N_methyl"/>
    <property type="match status" value="1"/>
</dbReference>
<evidence type="ECO:0000313" key="13">
    <source>
        <dbReference type="EMBL" id="XBS21007.1"/>
    </source>
</evidence>
<evidence type="ECO:0000256" key="1">
    <source>
        <dbReference type="ARBA" id="ARBA00004377"/>
    </source>
</evidence>
<dbReference type="InterPro" id="IPR012902">
    <property type="entry name" value="N_methyl_site"/>
</dbReference>
<organism evidence="13 14">
    <name type="scientific">Methylomarinum roseum</name>
    <dbReference type="NCBI Taxonomy" id="3067653"/>
    <lineage>
        <taxon>Bacteria</taxon>
        <taxon>Pseudomonadati</taxon>
        <taxon>Pseudomonadota</taxon>
        <taxon>Gammaproteobacteria</taxon>
        <taxon>Methylococcales</taxon>
        <taxon>Methylococcaceae</taxon>
        <taxon>Methylomarinum</taxon>
    </lineage>
</organism>
<dbReference type="GO" id="GO:0015627">
    <property type="term" value="C:type II protein secretion system complex"/>
    <property type="evidence" value="ECO:0007669"/>
    <property type="project" value="InterPro"/>
</dbReference>
<sequence length="150" mass="16545">MTAERSRGFTLIELTVVLLIVVLGYAAIGINIGAGNQASQLQAAVRDLMSALRYARGQALISHREVAVAVNLAENSYQISNRDKVYQLPDDIELTLVIAQDEFKDEEIGQIRFYPDGSSSGGRITMDWGELSQRIDINWLSGKIDPMDSD</sequence>
<evidence type="ECO:0000256" key="3">
    <source>
        <dbReference type="ARBA" id="ARBA00022475"/>
    </source>
</evidence>
<evidence type="ECO:0000256" key="2">
    <source>
        <dbReference type="ARBA" id="ARBA00021549"/>
    </source>
</evidence>
<dbReference type="SUPFAM" id="SSF54523">
    <property type="entry name" value="Pili subunits"/>
    <property type="match status" value="1"/>
</dbReference>
<evidence type="ECO:0000256" key="4">
    <source>
        <dbReference type="ARBA" id="ARBA00022481"/>
    </source>
</evidence>
<dbReference type="GO" id="GO:0015628">
    <property type="term" value="P:protein secretion by the type II secretion system"/>
    <property type="evidence" value="ECO:0007669"/>
    <property type="project" value="InterPro"/>
</dbReference>
<dbReference type="Proteomes" id="UP001225378">
    <property type="component" value="Chromosome"/>
</dbReference>
<protein>
    <recommendedName>
        <fullName evidence="2">Type II secretion system protein H</fullName>
    </recommendedName>
    <alternativeName>
        <fullName evidence="10">General secretion pathway protein H</fullName>
    </alternativeName>
</protein>
<evidence type="ECO:0000313" key="14">
    <source>
        <dbReference type="Proteomes" id="UP001225378"/>
    </source>
</evidence>
<name>A0AAU7NVI7_9GAMM</name>
<proteinExistence type="inferred from homology"/>
<keyword evidence="14" id="KW-1185">Reference proteome</keyword>